<evidence type="ECO:0000313" key="3">
    <source>
        <dbReference type="Proteomes" id="UP000035740"/>
    </source>
</evidence>
<gene>
    <name evidence="2" type="ORF">BVRB_024680</name>
</gene>
<organism evidence="2 3">
    <name type="scientific">Beta vulgaris subsp. vulgaris</name>
    <name type="common">Beet</name>
    <dbReference type="NCBI Taxonomy" id="3555"/>
    <lineage>
        <taxon>Eukaryota</taxon>
        <taxon>Viridiplantae</taxon>
        <taxon>Streptophyta</taxon>
        <taxon>Embryophyta</taxon>
        <taxon>Tracheophyta</taxon>
        <taxon>Spermatophyta</taxon>
        <taxon>Magnoliopsida</taxon>
        <taxon>eudicotyledons</taxon>
        <taxon>Gunneridae</taxon>
        <taxon>Pentapetalae</taxon>
        <taxon>Caryophyllales</taxon>
        <taxon>Chenopodiaceae</taxon>
        <taxon>Betoideae</taxon>
        <taxon>Beta</taxon>
    </lineage>
</organism>
<protein>
    <submittedName>
        <fullName evidence="2">Uncharacterized protein</fullName>
    </submittedName>
</protein>
<name>A0A0J8B2N8_BETVV</name>
<dbReference type="Proteomes" id="UP000035740">
    <property type="component" value="Unassembled WGS sequence"/>
</dbReference>
<dbReference type="AlphaFoldDB" id="A0A0J8B2N8"/>
<reference evidence="2 3" key="1">
    <citation type="journal article" date="2014" name="Nature">
        <title>The genome of the recently domesticated crop plant sugar beet (Beta vulgaris).</title>
        <authorList>
            <person name="Dohm J.C."/>
            <person name="Minoche A.E."/>
            <person name="Holtgrawe D."/>
            <person name="Capella-Gutierrez S."/>
            <person name="Zakrzewski F."/>
            <person name="Tafer H."/>
            <person name="Rupp O."/>
            <person name="Sorensen T.R."/>
            <person name="Stracke R."/>
            <person name="Reinhardt R."/>
            <person name="Goesmann A."/>
            <person name="Kraft T."/>
            <person name="Schulz B."/>
            <person name="Stadler P.F."/>
            <person name="Schmidt T."/>
            <person name="Gabaldon T."/>
            <person name="Lehrach H."/>
            <person name="Weisshaar B."/>
            <person name="Himmelbauer H."/>
        </authorList>
    </citation>
    <scope>NUCLEOTIDE SEQUENCE [LARGE SCALE GENOMIC DNA]</scope>
    <source>
        <tissue evidence="2">Taproot</tissue>
    </source>
</reference>
<feature type="region of interest" description="Disordered" evidence="1">
    <location>
        <begin position="57"/>
        <end position="107"/>
    </location>
</feature>
<feature type="compositionally biased region" description="Polar residues" evidence="1">
    <location>
        <begin position="78"/>
        <end position="87"/>
    </location>
</feature>
<evidence type="ECO:0000313" key="2">
    <source>
        <dbReference type="EMBL" id="KMS94112.1"/>
    </source>
</evidence>
<feature type="non-terminal residue" evidence="2">
    <location>
        <position position="1"/>
    </location>
</feature>
<feature type="region of interest" description="Disordered" evidence="1">
    <location>
        <begin position="1"/>
        <end position="39"/>
    </location>
</feature>
<feature type="compositionally biased region" description="Basic and acidic residues" evidence="1">
    <location>
        <begin position="1"/>
        <end position="15"/>
    </location>
</feature>
<dbReference type="Gramene" id="KMS94112">
    <property type="protein sequence ID" value="KMS94112"/>
    <property type="gene ID" value="BVRB_024680"/>
</dbReference>
<evidence type="ECO:0000256" key="1">
    <source>
        <dbReference type="SAM" id="MobiDB-lite"/>
    </source>
</evidence>
<dbReference type="EMBL" id="KQ096032">
    <property type="protein sequence ID" value="KMS94112.1"/>
    <property type="molecule type" value="Genomic_DNA"/>
</dbReference>
<keyword evidence="3" id="KW-1185">Reference proteome</keyword>
<proteinExistence type="predicted"/>
<sequence length="107" mass="12160">EEELRKKAARIEQSKSIRGPVKPSQIRSPSRSRSTAHDIFDMDDFELDKDLDVKEEDSRSTTNFLSYGSDFDEKTSDSSENAESSALDSEHTGTFDRFGFRSIPESF</sequence>
<accession>A0A0J8B2N8</accession>